<accession>A0A147K475</accession>
<gene>
    <name evidence="2" type="ORF">Q75_16210</name>
</gene>
<keyword evidence="1" id="KW-0472">Membrane</keyword>
<dbReference type="Proteomes" id="UP000074108">
    <property type="component" value="Unassembled WGS sequence"/>
</dbReference>
<dbReference type="AlphaFoldDB" id="A0A147K475"/>
<dbReference type="EMBL" id="LDYG01000053">
    <property type="protein sequence ID" value="KUP04131.1"/>
    <property type="molecule type" value="Genomic_DNA"/>
</dbReference>
<comment type="caution">
    <text evidence="2">The sequence shown here is derived from an EMBL/GenBank/DDBJ whole genome shotgun (WGS) entry which is preliminary data.</text>
</comment>
<proteinExistence type="predicted"/>
<dbReference type="PATRIC" id="fig|1150625.3.peg.3401"/>
<name>A0A147K475_9BACI</name>
<organism evidence="2 3">
    <name type="scientific">Bacillus coahuilensis p1.1.43</name>
    <dbReference type="NCBI Taxonomy" id="1150625"/>
    <lineage>
        <taxon>Bacteria</taxon>
        <taxon>Bacillati</taxon>
        <taxon>Bacillota</taxon>
        <taxon>Bacilli</taxon>
        <taxon>Bacillales</taxon>
        <taxon>Bacillaceae</taxon>
        <taxon>Bacillus</taxon>
    </lineage>
</organism>
<evidence type="ECO:0000313" key="2">
    <source>
        <dbReference type="EMBL" id="KUP04131.1"/>
    </source>
</evidence>
<keyword evidence="1" id="KW-1133">Transmembrane helix</keyword>
<evidence type="ECO:0000313" key="3">
    <source>
        <dbReference type="Proteomes" id="UP000074108"/>
    </source>
</evidence>
<evidence type="ECO:0000256" key="1">
    <source>
        <dbReference type="SAM" id="Phobius"/>
    </source>
</evidence>
<keyword evidence="3" id="KW-1185">Reference proteome</keyword>
<keyword evidence="1" id="KW-0812">Transmembrane</keyword>
<feature type="transmembrane region" description="Helical" evidence="1">
    <location>
        <begin position="58"/>
        <end position="79"/>
    </location>
</feature>
<protein>
    <submittedName>
        <fullName evidence="2">Uncharacterized protein</fullName>
    </submittedName>
</protein>
<feature type="transmembrane region" description="Helical" evidence="1">
    <location>
        <begin position="16"/>
        <end position="37"/>
    </location>
</feature>
<sequence length="88" mass="9529">MGDVCGEARLLLLLEVFWALRGAVLFSWGCFVHRAGLARRSFPFLKVLCAPRRLSAGLFFLLRGTLCTAGLSAALFPLLKGTLCTAQA</sequence>
<reference evidence="2 3" key="1">
    <citation type="journal article" date="2016" name="Front. Microbiol.">
        <title>Microevolution Analysis of Bacillus coahuilensis Unveils Differences in Phosphorus Acquisition Strategies and Their Regulation.</title>
        <authorList>
            <person name="Gomez-Lunar Z."/>
            <person name="Hernandez-Gonzalez I."/>
            <person name="Rodriguez-Torres M.D."/>
            <person name="Souza V."/>
            <person name="Olmedo-Alvarez G."/>
        </authorList>
    </citation>
    <scope>NUCLEOTIDE SEQUENCE [LARGE SCALE GENOMIC DNA]</scope>
    <source>
        <strain evidence="3">p1.1.43</strain>
    </source>
</reference>